<evidence type="ECO:0000313" key="1">
    <source>
        <dbReference type="EMBL" id="GMN19157.1"/>
    </source>
</evidence>
<comment type="caution">
    <text evidence="1">The sequence shown here is derived from an EMBL/GenBank/DDBJ whole genome shotgun (WGS) entry which is preliminary data.</text>
</comment>
<dbReference type="EMBL" id="BTGU01001222">
    <property type="protein sequence ID" value="GMN19157.1"/>
    <property type="molecule type" value="Genomic_DNA"/>
</dbReference>
<name>A0AA87YQE1_FICCA</name>
<keyword evidence="2" id="KW-1185">Reference proteome</keyword>
<dbReference type="AlphaFoldDB" id="A0AA87YQE1"/>
<reference evidence="1" key="1">
    <citation type="submission" date="2023-07" db="EMBL/GenBank/DDBJ databases">
        <title>draft genome sequence of fig (Ficus carica).</title>
        <authorList>
            <person name="Takahashi T."/>
            <person name="Nishimura K."/>
        </authorList>
    </citation>
    <scope>NUCLEOTIDE SEQUENCE</scope>
</reference>
<gene>
    <name evidence="1" type="ORF">TIFTF001_039732</name>
</gene>
<accession>A0AA87YQE1</accession>
<evidence type="ECO:0000313" key="2">
    <source>
        <dbReference type="Proteomes" id="UP001187192"/>
    </source>
</evidence>
<proteinExistence type="predicted"/>
<protein>
    <submittedName>
        <fullName evidence="1">Uncharacterized protein</fullName>
    </submittedName>
</protein>
<organism evidence="1 2">
    <name type="scientific">Ficus carica</name>
    <name type="common">Common fig</name>
    <dbReference type="NCBI Taxonomy" id="3494"/>
    <lineage>
        <taxon>Eukaryota</taxon>
        <taxon>Viridiplantae</taxon>
        <taxon>Streptophyta</taxon>
        <taxon>Embryophyta</taxon>
        <taxon>Tracheophyta</taxon>
        <taxon>Spermatophyta</taxon>
        <taxon>Magnoliopsida</taxon>
        <taxon>eudicotyledons</taxon>
        <taxon>Gunneridae</taxon>
        <taxon>Pentapetalae</taxon>
        <taxon>rosids</taxon>
        <taxon>fabids</taxon>
        <taxon>Rosales</taxon>
        <taxon>Moraceae</taxon>
        <taxon>Ficeae</taxon>
        <taxon>Ficus</taxon>
    </lineage>
</organism>
<dbReference type="Proteomes" id="UP001187192">
    <property type="component" value="Unassembled WGS sequence"/>
</dbReference>
<sequence length="183" mass="20251">MDKMVMGVSNTSPSYIVKNGDGSGYHFPSYISTSPSSKKKSCAPQSSWVWEKGHTGEYDQVSRFAKPSTPPTQGGLYPEKRRATWPPEISCSNGSWSREDMHATQVYSCGITCRTYLYKCRDHTEALLARNPVSVQTVQSSAYENVSKSGWVAVALLLISTKDGRRHSNIDYPTKPARDPGYG</sequence>